<dbReference type="InterPro" id="IPR027417">
    <property type="entry name" value="P-loop_NTPase"/>
</dbReference>
<dbReference type="GO" id="GO:0016887">
    <property type="term" value="F:ATP hydrolysis activity"/>
    <property type="evidence" value="ECO:0007669"/>
    <property type="project" value="InterPro"/>
</dbReference>
<dbReference type="EMBL" id="CP001779">
    <property type="protein sequence ID" value="ACZ00562.1"/>
    <property type="molecule type" value="Genomic_DNA"/>
</dbReference>
<sequence>MSLLEIKNLSVSFNTYAGEVKALRDISFTVDRGETLAIVGESGSGKSVTVQSIMKLIPTPPGEYKSGEIIFDGVDLLKLNEKEMRKYRGGRIGMIFQDPMTSLNPVIKIGHQIMEGILIHKNVSKKEAKKMAIDMLAKVGIPKPEERFEQYPHQFSGGMRQRVVIAIALACEPDLLICDEPTTALDVTIQAQILELINKLKKELNIGVILITHDLGVVAETSDRVIVMYAGEKMEEAPVKNIFKDPKHPYTWGLLKSLPRLDMDSNEALFSIPGTPPDLLDPPTGDPFAARSDFSMKIDYEKKPPLVDLGDGHYVKSWIYVDGAPDMKFNPDGTIRIKPVDGRAYIVDTTKSKSGLKFANIVESEDMNDSN</sequence>
<dbReference type="PANTHER" id="PTHR43297:SF2">
    <property type="entry name" value="DIPEPTIDE TRANSPORT ATP-BINDING PROTEIN DPPD"/>
    <property type="match status" value="1"/>
</dbReference>
<accession>D1AW86</accession>
<dbReference type="AlphaFoldDB" id="D1AW86"/>
<dbReference type="InterPro" id="IPR003593">
    <property type="entry name" value="AAA+_ATPase"/>
</dbReference>
<dbReference type="OrthoDB" id="9806285at2"/>
<keyword evidence="5" id="KW-0547">Nucleotide-binding</keyword>
<evidence type="ECO:0000256" key="3">
    <source>
        <dbReference type="ARBA" id="ARBA00022448"/>
    </source>
</evidence>
<feature type="domain" description="ABC transporter" evidence="8">
    <location>
        <begin position="4"/>
        <end position="255"/>
    </location>
</feature>
<dbReference type="SMART" id="SM00382">
    <property type="entry name" value="AAA"/>
    <property type="match status" value="1"/>
</dbReference>
<keyword evidence="7" id="KW-0472">Membrane</keyword>
<evidence type="ECO:0000256" key="4">
    <source>
        <dbReference type="ARBA" id="ARBA00022475"/>
    </source>
</evidence>
<keyword evidence="6" id="KW-0067">ATP-binding</keyword>
<evidence type="ECO:0000313" key="10">
    <source>
        <dbReference type="Proteomes" id="UP000002072"/>
    </source>
</evidence>
<dbReference type="NCBIfam" id="TIGR01727">
    <property type="entry name" value="oligo_HPY"/>
    <property type="match status" value="1"/>
</dbReference>
<dbReference type="PANTHER" id="PTHR43297">
    <property type="entry name" value="OLIGOPEPTIDE TRANSPORT ATP-BINDING PROTEIN APPD"/>
    <property type="match status" value="1"/>
</dbReference>
<dbReference type="InterPro" id="IPR013563">
    <property type="entry name" value="Oligopep_ABC_C"/>
</dbReference>
<dbReference type="FunFam" id="3.40.50.300:FF:000016">
    <property type="entry name" value="Oligopeptide ABC transporter ATP-binding component"/>
    <property type="match status" value="1"/>
</dbReference>
<dbReference type="CDD" id="cd03257">
    <property type="entry name" value="ABC_NikE_OppD_transporters"/>
    <property type="match status" value="1"/>
</dbReference>
<dbReference type="InterPro" id="IPR017871">
    <property type="entry name" value="ABC_transporter-like_CS"/>
</dbReference>
<dbReference type="Gene3D" id="3.40.50.300">
    <property type="entry name" value="P-loop containing nucleotide triphosphate hydrolases"/>
    <property type="match status" value="1"/>
</dbReference>
<keyword evidence="3" id="KW-0813">Transport</keyword>
<name>D1AW86_STRM9</name>
<dbReference type="GO" id="GO:0005886">
    <property type="term" value="C:plasma membrane"/>
    <property type="evidence" value="ECO:0007669"/>
    <property type="project" value="UniProtKB-SubCell"/>
</dbReference>
<dbReference type="SUPFAM" id="SSF52540">
    <property type="entry name" value="P-loop containing nucleoside triphosphate hydrolases"/>
    <property type="match status" value="1"/>
</dbReference>
<keyword evidence="10" id="KW-1185">Reference proteome</keyword>
<dbReference type="Pfam" id="PF00005">
    <property type="entry name" value="ABC_tran"/>
    <property type="match status" value="1"/>
</dbReference>
<dbReference type="eggNOG" id="COG0444">
    <property type="taxonomic scope" value="Bacteria"/>
</dbReference>
<dbReference type="Proteomes" id="UP000002072">
    <property type="component" value="Chromosome"/>
</dbReference>
<evidence type="ECO:0000256" key="7">
    <source>
        <dbReference type="ARBA" id="ARBA00023136"/>
    </source>
</evidence>
<comment type="subcellular location">
    <subcellularLocation>
        <location evidence="1">Cell membrane</location>
        <topology evidence="1">Peripheral membrane protein</topology>
    </subcellularLocation>
</comment>
<reference evidence="9 10" key="1">
    <citation type="journal article" date="2009" name="Stand. Genomic Sci.">
        <title>Complete genome sequence of Streptobacillus moniliformis type strain (9901T).</title>
        <authorList>
            <person name="Nolan M."/>
            <person name="Gronow S."/>
            <person name="Lapidus A."/>
            <person name="Ivanova N."/>
            <person name="Copeland A."/>
            <person name="Lucas S."/>
            <person name="Del Rio T.G."/>
            <person name="Chen F."/>
            <person name="Tice H."/>
            <person name="Pitluck S."/>
            <person name="Cheng J.F."/>
            <person name="Sims D."/>
            <person name="Meincke L."/>
            <person name="Bruce D."/>
            <person name="Goodwin L."/>
            <person name="Brettin T."/>
            <person name="Han C."/>
            <person name="Detter J.C."/>
            <person name="Ovchinikova G."/>
            <person name="Pati A."/>
            <person name="Mavromatis K."/>
            <person name="Mikhailova N."/>
            <person name="Chen A."/>
            <person name="Palaniappan K."/>
            <person name="Land M."/>
            <person name="Hauser L."/>
            <person name="Chang Y.J."/>
            <person name="Jeffries C.D."/>
            <person name="Rohde M."/>
            <person name="Sproer C."/>
            <person name="Goker M."/>
            <person name="Bristow J."/>
            <person name="Eisen J.A."/>
            <person name="Markowitz V."/>
            <person name="Hugenholtz P."/>
            <person name="Kyrpides N.C."/>
            <person name="Klenk H.P."/>
            <person name="Chain P."/>
        </authorList>
    </citation>
    <scope>NUCLEOTIDE SEQUENCE [LARGE SCALE GENOMIC DNA]</scope>
    <source>
        <strain evidence="10">ATCC 14647 / DSM 12112 / NCTC 10651 / 9901</strain>
    </source>
</reference>
<dbReference type="Pfam" id="PF08352">
    <property type="entry name" value="oligo_HPY"/>
    <property type="match status" value="1"/>
</dbReference>
<evidence type="ECO:0000256" key="5">
    <source>
        <dbReference type="ARBA" id="ARBA00022741"/>
    </source>
</evidence>
<evidence type="ECO:0000256" key="1">
    <source>
        <dbReference type="ARBA" id="ARBA00004202"/>
    </source>
</evidence>
<gene>
    <name evidence="9" type="ordered locus">Smon_0065</name>
</gene>
<protein>
    <submittedName>
        <fullName evidence="9">Oligopeptide/dipeptide ABC transporter, ATPase subunit</fullName>
    </submittedName>
</protein>
<dbReference type="STRING" id="519441.Smon_0065"/>
<evidence type="ECO:0000256" key="6">
    <source>
        <dbReference type="ARBA" id="ARBA00022840"/>
    </source>
</evidence>
<evidence type="ECO:0000259" key="8">
    <source>
        <dbReference type="PROSITE" id="PS50893"/>
    </source>
</evidence>
<dbReference type="GO" id="GO:0005524">
    <property type="term" value="F:ATP binding"/>
    <property type="evidence" value="ECO:0007669"/>
    <property type="project" value="UniProtKB-KW"/>
</dbReference>
<dbReference type="InterPro" id="IPR003439">
    <property type="entry name" value="ABC_transporter-like_ATP-bd"/>
</dbReference>
<dbReference type="PROSITE" id="PS50893">
    <property type="entry name" value="ABC_TRANSPORTER_2"/>
    <property type="match status" value="1"/>
</dbReference>
<dbReference type="HOGENOM" id="CLU_000604_1_23_0"/>
<proteinExistence type="inferred from homology"/>
<keyword evidence="4" id="KW-1003">Cell membrane</keyword>
<evidence type="ECO:0000256" key="2">
    <source>
        <dbReference type="ARBA" id="ARBA00005417"/>
    </source>
</evidence>
<evidence type="ECO:0000313" key="9">
    <source>
        <dbReference type="EMBL" id="ACZ00562.1"/>
    </source>
</evidence>
<organism evidence="9 10">
    <name type="scientific">Streptobacillus moniliformis (strain ATCC 14647 / DSM 12112 / NCTC 10651 / 9901)</name>
    <dbReference type="NCBI Taxonomy" id="519441"/>
    <lineage>
        <taxon>Bacteria</taxon>
        <taxon>Fusobacteriati</taxon>
        <taxon>Fusobacteriota</taxon>
        <taxon>Fusobacteriia</taxon>
        <taxon>Fusobacteriales</taxon>
        <taxon>Leptotrichiaceae</taxon>
        <taxon>Streptobacillus</taxon>
    </lineage>
</organism>
<dbReference type="PROSITE" id="PS00211">
    <property type="entry name" value="ABC_TRANSPORTER_1"/>
    <property type="match status" value="1"/>
</dbReference>
<dbReference type="KEGG" id="smf:Smon_0065"/>
<comment type="similarity">
    <text evidence="2">Belongs to the ABC transporter superfamily.</text>
</comment>
<dbReference type="GO" id="GO:0015833">
    <property type="term" value="P:peptide transport"/>
    <property type="evidence" value="ECO:0007669"/>
    <property type="project" value="InterPro"/>
</dbReference>
<dbReference type="InterPro" id="IPR050388">
    <property type="entry name" value="ABC_Ni/Peptide_Import"/>
</dbReference>